<gene>
    <name evidence="2" type="ORF">A9Q75_07170</name>
</gene>
<proteinExistence type="predicted"/>
<dbReference type="Proteomes" id="UP000243053">
    <property type="component" value="Unassembled WGS sequence"/>
</dbReference>
<evidence type="ECO:0000313" key="3">
    <source>
        <dbReference type="Proteomes" id="UP000243053"/>
    </source>
</evidence>
<accession>A0A1Y5EGP9</accession>
<dbReference type="InterPro" id="IPR009492">
    <property type="entry name" value="TniQ"/>
</dbReference>
<comment type="caution">
    <text evidence="2">The sequence shown here is derived from an EMBL/GenBank/DDBJ whole genome shotgun (WGS) entry which is preliminary data.</text>
</comment>
<feature type="domain" description="TniQ" evidence="1">
    <location>
        <begin position="8"/>
        <end position="148"/>
    </location>
</feature>
<dbReference type="AlphaFoldDB" id="A0A1Y5EGP9"/>
<name>A0A1Y5EGP9_COLPS</name>
<dbReference type="EMBL" id="MAAF01000044">
    <property type="protein sequence ID" value="OUR81679.1"/>
    <property type="molecule type" value="Genomic_DNA"/>
</dbReference>
<reference evidence="3" key="1">
    <citation type="journal article" date="2017" name="Proc. Natl. Acad. Sci. U.S.A.">
        <title>Simulation of Deepwater Horizon oil plume reveals substrate specialization within a complex community of hydrocarbon degraders.</title>
        <authorList>
            <person name="Hu P."/>
            <person name="Dubinsky E.A."/>
            <person name="Probst A.J."/>
            <person name="Wang J."/>
            <person name="Sieber C.M.K."/>
            <person name="Tom L.M."/>
            <person name="Gardinali P."/>
            <person name="Banfield J.F."/>
            <person name="Atlas R.M."/>
            <person name="Andersen G.L."/>
        </authorList>
    </citation>
    <scope>NUCLEOTIDE SEQUENCE [LARGE SCALE GENOMIC DNA]</scope>
</reference>
<organism evidence="2 3">
    <name type="scientific">Colwellia psychrerythraea</name>
    <name type="common">Vibrio psychroerythus</name>
    <dbReference type="NCBI Taxonomy" id="28229"/>
    <lineage>
        <taxon>Bacteria</taxon>
        <taxon>Pseudomonadati</taxon>
        <taxon>Pseudomonadota</taxon>
        <taxon>Gammaproteobacteria</taxon>
        <taxon>Alteromonadales</taxon>
        <taxon>Colwelliaceae</taxon>
        <taxon>Colwellia</taxon>
    </lineage>
</organism>
<dbReference type="Pfam" id="PF06527">
    <property type="entry name" value="TniQ"/>
    <property type="match status" value="1"/>
</dbReference>
<evidence type="ECO:0000313" key="2">
    <source>
        <dbReference type="EMBL" id="OUR81679.1"/>
    </source>
</evidence>
<evidence type="ECO:0000259" key="1">
    <source>
        <dbReference type="Pfam" id="PF06527"/>
    </source>
</evidence>
<sequence length="329" mass="38229">MLSGELWPAHPHPYAGECLSSWIVRTAHHNGLKVQTFSDLTFGKHNQIWNRDIDKLAPDLVMKIMSSFTSTSRAITNKTTLNLYTNRLFPTIRPSGILRWVNPLVLHHRKHTAFGMQYCPVCLSEDKEPYFRIAWRLAIYTFCPIHKVMMKDHCKCGASVNFHRIELGKANIIDVGTLDECWQCGSKLSDIAVRTIDLRPKSVFSIWNRVLGVIQRSFVNSGPINYNRLILVHQICKIIASKRFNHNIQSYICDKSAMPFCDISEKTYFEQHNVYERHYILQLAWWLIGNTPRKLEESLKCNALKVNYLYRDSQEHFLRQLFSLSSGKL</sequence>
<protein>
    <recommendedName>
        <fullName evidence="1">TniQ domain-containing protein</fullName>
    </recommendedName>
</protein>